<dbReference type="InterPro" id="IPR000300">
    <property type="entry name" value="IPPc"/>
</dbReference>
<dbReference type="Gene3D" id="3.60.10.10">
    <property type="entry name" value="Endonuclease/exonuclease/phosphatase"/>
    <property type="match status" value="1"/>
</dbReference>
<organism evidence="4 5">
    <name type="scientific">Panicum virgatum</name>
    <name type="common">Blackwell switchgrass</name>
    <dbReference type="NCBI Taxonomy" id="38727"/>
    <lineage>
        <taxon>Eukaryota</taxon>
        <taxon>Viridiplantae</taxon>
        <taxon>Streptophyta</taxon>
        <taxon>Embryophyta</taxon>
        <taxon>Tracheophyta</taxon>
        <taxon>Spermatophyta</taxon>
        <taxon>Magnoliopsida</taxon>
        <taxon>Liliopsida</taxon>
        <taxon>Poales</taxon>
        <taxon>Poaceae</taxon>
        <taxon>PACMAD clade</taxon>
        <taxon>Panicoideae</taxon>
        <taxon>Panicodae</taxon>
        <taxon>Paniceae</taxon>
        <taxon>Panicinae</taxon>
        <taxon>Panicum</taxon>
        <taxon>Panicum sect. Hiantes</taxon>
    </lineage>
</organism>
<sequence>MGNCSSFTLPTWRSQLQSNTLVSIDEGGTHDGIKTIPIQKSCEFTTNSVLCVCIITWNMNGKMSVEDITKLVRSNRKFDLLVVGLQEAPKCDISQVLQETMADTHILLGQKNMQSLQMLLFGSKSSEKYIREMKVDKHAVGGLGGMIGRKKGAVAMYINFSGIRMVFVSCHLAGWFSISGLCFPLSSVSLVFLKLTQSYQSLTYEKAAIPGLAYPLHGRRLRLPTPATPAQRAPTLALAHTVVVFHRGRDALLRVSPTQRQPPPPLLLRPPVSRLGRGHPPHRRSAPRAGGGPWPWTPLRPRLLAPGGRGQGSAPPPAGPQPLATARGGVARRHRPGDKGDRGGEVPRSGASPSRQRPRDPQSSRPVRWRRRSAPLAPPLPRRATFRGSAYRLLPVKQAGDIARLPSQAVARGWLAWLGAAVGGPTSTDSDQEADDCRYNRCEQAPPHLPSRVTPKRRAGTTESFYACLNLTIDFYLQAGHGGSLQAAISMQVIRLMKCF</sequence>
<dbReference type="InterPro" id="IPR036691">
    <property type="entry name" value="Endo/exonu/phosph_ase_sf"/>
</dbReference>
<dbReference type="Proteomes" id="UP000823388">
    <property type="component" value="Chromosome 9N"/>
</dbReference>
<keyword evidence="5" id="KW-1185">Reference proteome</keyword>
<evidence type="ECO:0000256" key="2">
    <source>
        <dbReference type="SAM" id="MobiDB-lite"/>
    </source>
</evidence>
<dbReference type="EMBL" id="CM029054">
    <property type="protein sequence ID" value="KAG2536544.1"/>
    <property type="molecule type" value="Genomic_DNA"/>
</dbReference>
<evidence type="ECO:0000313" key="5">
    <source>
        <dbReference type="Proteomes" id="UP000823388"/>
    </source>
</evidence>
<accession>A0A8T0MMZ9</accession>
<dbReference type="GO" id="GO:0009753">
    <property type="term" value="P:response to jasmonic acid"/>
    <property type="evidence" value="ECO:0007669"/>
    <property type="project" value="TreeGrafter"/>
</dbReference>
<dbReference type="PANTHER" id="PTHR11200">
    <property type="entry name" value="INOSITOL 5-PHOSPHATASE"/>
    <property type="match status" value="1"/>
</dbReference>
<proteinExistence type="inferred from homology"/>
<dbReference type="GO" id="GO:0034485">
    <property type="term" value="F:phosphatidylinositol-3,4,5-trisphosphate 5-phosphatase activity"/>
    <property type="evidence" value="ECO:0007669"/>
    <property type="project" value="TreeGrafter"/>
</dbReference>
<evidence type="ECO:0000313" key="4">
    <source>
        <dbReference type="EMBL" id="KAG2536544.1"/>
    </source>
</evidence>
<feature type="compositionally biased region" description="Low complexity" evidence="2">
    <location>
        <begin position="297"/>
        <end position="306"/>
    </location>
</feature>
<comment type="caution">
    <text evidence="4">The sequence shown here is derived from an EMBL/GenBank/DDBJ whole genome shotgun (WGS) entry which is preliminary data.</text>
</comment>
<dbReference type="InterPro" id="IPR046985">
    <property type="entry name" value="IP5"/>
</dbReference>
<dbReference type="GO" id="GO:0009733">
    <property type="term" value="P:response to auxin"/>
    <property type="evidence" value="ECO:0007669"/>
    <property type="project" value="TreeGrafter"/>
</dbReference>
<dbReference type="GO" id="GO:0005886">
    <property type="term" value="C:plasma membrane"/>
    <property type="evidence" value="ECO:0007669"/>
    <property type="project" value="TreeGrafter"/>
</dbReference>
<dbReference type="GO" id="GO:0043813">
    <property type="term" value="F:phosphatidylinositol-3,5-bisphosphate 5-phosphatase activity"/>
    <property type="evidence" value="ECO:0007669"/>
    <property type="project" value="TreeGrafter"/>
</dbReference>
<protein>
    <recommendedName>
        <fullName evidence="3">Inositol polyphosphate-related phosphatase domain-containing protein</fullName>
    </recommendedName>
</protein>
<comment type="similarity">
    <text evidence="1">Belongs to the inositol polyphosphate 5-phosphatase family.</text>
</comment>
<name>A0A8T0MMZ9_PANVG</name>
<gene>
    <name evidence="4" type="ORF">PVAP13_9NG191465</name>
</gene>
<evidence type="ECO:0000256" key="1">
    <source>
        <dbReference type="ARBA" id="ARBA00010768"/>
    </source>
</evidence>
<dbReference type="Pfam" id="PF22669">
    <property type="entry name" value="Exo_endo_phos2"/>
    <property type="match status" value="1"/>
</dbReference>
<dbReference type="AlphaFoldDB" id="A0A8T0MMZ9"/>
<feature type="domain" description="Inositol polyphosphate-related phosphatase" evidence="3">
    <location>
        <begin position="55"/>
        <end position="173"/>
    </location>
</feature>
<dbReference type="GO" id="GO:0009651">
    <property type="term" value="P:response to salt stress"/>
    <property type="evidence" value="ECO:0007669"/>
    <property type="project" value="TreeGrafter"/>
</dbReference>
<dbReference type="PANTHER" id="PTHR11200:SF275">
    <property type="entry name" value="LD06095P"/>
    <property type="match status" value="1"/>
</dbReference>
<dbReference type="GO" id="GO:0046856">
    <property type="term" value="P:phosphatidylinositol dephosphorylation"/>
    <property type="evidence" value="ECO:0007669"/>
    <property type="project" value="InterPro"/>
</dbReference>
<dbReference type="GO" id="GO:0004439">
    <property type="term" value="F:phosphatidylinositol-4,5-bisphosphate 5-phosphatase activity"/>
    <property type="evidence" value="ECO:0007669"/>
    <property type="project" value="TreeGrafter"/>
</dbReference>
<feature type="compositionally biased region" description="Basic residues" evidence="2">
    <location>
        <begin position="276"/>
        <end position="286"/>
    </location>
</feature>
<dbReference type="SUPFAM" id="SSF56219">
    <property type="entry name" value="DNase I-like"/>
    <property type="match status" value="1"/>
</dbReference>
<evidence type="ECO:0000259" key="3">
    <source>
        <dbReference type="Pfam" id="PF22669"/>
    </source>
</evidence>
<dbReference type="GO" id="GO:0009737">
    <property type="term" value="P:response to abscisic acid"/>
    <property type="evidence" value="ECO:0007669"/>
    <property type="project" value="TreeGrafter"/>
</dbReference>
<reference evidence="4" key="1">
    <citation type="submission" date="2020-05" db="EMBL/GenBank/DDBJ databases">
        <title>WGS assembly of Panicum virgatum.</title>
        <authorList>
            <person name="Lovell J.T."/>
            <person name="Jenkins J."/>
            <person name="Shu S."/>
            <person name="Juenger T.E."/>
            <person name="Schmutz J."/>
        </authorList>
    </citation>
    <scope>NUCLEOTIDE SEQUENCE</scope>
    <source>
        <strain evidence="4">AP13</strain>
    </source>
</reference>
<feature type="region of interest" description="Disordered" evidence="2">
    <location>
        <begin position="254"/>
        <end position="383"/>
    </location>
</feature>